<dbReference type="PANTHER" id="PTHR46796">
    <property type="entry name" value="HTH-TYPE TRANSCRIPTIONAL ACTIVATOR RHAS-RELATED"/>
    <property type="match status" value="1"/>
</dbReference>
<keyword evidence="3" id="KW-0804">Transcription</keyword>
<name>A0A4U6CX87_9BACT</name>
<dbReference type="InterPro" id="IPR009057">
    <property type="entry name" value="Homeodomain-like_sf"/>
</dbReference>
<sequence>MDISEKIKFWRLPYIRGIEMLHASYILQSFSRHMHEEFAVGVIEYGNLGFSYRGRHLVASQGCINVCNAGEFHTGNAQAPEGWRYRMFYIDPDFLANTFAQATGQVARIPFFRHGVINDPSLSRSLHHLHQMLELTAHGKLQQESTLLETMIEFIVRHSDSSIAVPPVGHENQKVKKVRDYIEACFTDNISLQKLAQIPCLSQFHLVRVFQQQIGSTLCLNQT</sequence>
<gene>
    <name evidence="5" type="ORF">FDK13_33030</name>
</gene>
<dbReference type="GO" id="GO:0003700">
    <property type="term" value="F:DNA-binding transcription factor activity"/>
    <property type="evidence" value="ECO:0007669"/>
    <property type="project" value="InterPro"/>
</dbReference>
<dbReference type="OrthoDB" id="642439at2"/>
<dbReference type="PANTHER" id="PTHR46796:SF2">
    <property type="entry name" value="TRANSCRIPTIONAL REGULATORY PROTEIN"/>
    <property type="match status" value="1"/>
</dbReference>
<dbReference type="RefSeq" id="WP_137344298.1">
    <property type="nucleotide sequence ID" value="NZ_SZVO01000026.1"/>
</dbReference>
<dbReference type="AlphaFoldDB" id="A0A4U6CX87"/>
<evidence type="ECO:0000256" key="2">
    <source>
        <dbReference type="ARBA" id="ARBA00023125"/>
    </source>
</evidence>
<dbReference type="Gene3D" id="1.10.10.60">
    <property type="entry name" value="Homeodomain-like"/>
    <property type="match status" value="1"/>
</dbReference>
<dbReference type="PROSITE" id="PS01124">
    <property type="entry name" value="HTH_ARAC_FAMILY_2"/>
    <property type="match status" value="1"/>
</dbReference>
<comment type="caution">
    <text evidence="5">The sequence shown here is derived from an EMBL/GenBank/DDBJ whole genome shotgun (WGS) entry which is preliminary data.</text>
</comment>
<evidence type="ECO:0000313" key="5">
    <source>
        <dbReference type="EMBL" id="TKT86024.1"/>
    </source>
</evidence>
<evidence type="ECO:0000259" key="4">
    <source>
        <dbReference type="PROSITE" id="PS01124"/>
    </source>
</evidence>
<feature type="domain" description="HTH araC/xylS-type" evidence="4">
    <location>
        <begin position="176"/>
        <end position="217"/>
    </location>
</feature>
<dbReference type="SUPFAM" id="SSF51215">
    <property type="entry name" value="Regulatory protein AraC"/>
    <property type="match status" value="1"/>
</dbReference>
<accession>A0A4U6CX87</accession>
<evidence type="ECO:0000313" key="6">
    <source>
        <dbReference type="Proteomes" id="UP000304900"/>
    </source>
</evidence>
<protein>
    <submittedName>
        <fullName evidence="5">AraC family transcriptional regulator</fullName>
    </submittedName>
</protein>
<dbReference type="InterPro" id="IPR050204">
    <property type="entry name" value="AraC_XylS_family_regulators"/>
</dbReference>
<dbReference type="SUPFAM" id="SSF46689">
    <property type="entry name" value="Homeodomain-like"/>
    <property type="match status" value="1"/>
</dbReference>
<dbReference type="InterPro" id="IPR018060">
    <property type="entry name" value="HTH_AraC"/>
</dbReference>
<evidence type="ECO:0000256" key="3">
    <source>
        <dbReference type="ARBA" id="ARBA00023163"/>
    </source>
</evidence>
<evidence type="ECO:0000256" key="1">
    <source>
        <dbReference type="ARBA" id="ARBA00023015"/>
    </source>
</evidence>
<reference evidence="5 6" key="1">
    <citation type="submission" date="2019-05" db="EMBL/GenBank/DDBJ databases">
        <title>Dyadobacter AR-3-8 sp. nov., isolated from arctic soil.</title>
        <authorList>
            <person name="Chaudhary D.K."/>
        </authorList>
    </citation>
    <scope>NUCLEOTIDE SEQUENCE [LARGE SCALE GENOMIC DNA]</scope>
    <source>
        <strain evidence="5 6">AR-3-8</strain>
    </source>
</reference>
<dbReference type="InterPro" id="IPR037923">
    <property type="entry name" value="HTH-like"/>
</dbReference>
<dbReference type="InterPro" id="IPR003313">
    <property type="entry name" value="AraC-bd"/>
</dbReference>
<proteinExistence type="predicted"/>
<keyword evidence="1" id="KW-0805">Transcription regulation</keyword>
<dbReference type="Pfam" id="PF02311">
    <property type="entry name" value="AraC_binding"/>
    <property type="match status" value="1"/>
</dbReference>
<dbReference type="EMBL" id="SZVO01000026">
    <property type="protein sequence ID" value="TKT86024.1"/>
    <property type="molecule type" value="Genomic_DNA"/>
</dbReference>
<dbReference type="GO" id="GO:0043565">
    <property type="term" value="F:sequence-specific DNA binding"/>
    <property type="evidence" value="ECO:0007669"/>
    <property type="project" value="InterPro"/>
</dbReference>
<dbReference type="Proteomes" id="UP000304900">
    <property type="component" value="Unassembled WGS sequence"/>
</dbReference>
<organism evidence="5 6">
    <name type="scientific">Dyadobacter frigoris</name>
    <dbReference type="NCBI Taxonomy" id="2576211"/>
    <lineage>
        <taxon>Bacteria</taxon>
        <taxon>Pseudomonadati</taxon>
        <taxon>Bacteroidota</taxon>
        <taxon>Cytophagia</taxon>
        <taxon>Cytophagales</taxon>
        <taxon>Spirosomataceae</taxon>
        <taxon>Dyadobacter</taxon>
    </lineage>
</organism>
<keyword evidence="6" id="KW-1185">Reference proteome</keyword>
<keyword evidence="2" id="KW-0238">DNA-binding</keyword>